<evidence type="ECO:0000256" key="14">
    <source>
        <dbReference type="ARBA" id="ARBA00023136"/>
    </source>
</evidence>
<feature type="domain" description="NADH:quinone oxidoreductase/Mrp antiporter transmembrane" evidence="17">
    <location>
        <begin position="16"/>
        <end position="100"/>
    </location>
</feature>
<evidence type="ECO:0000256" key="15">
    <source>
        <dbReference type="ARBA" id="ARBA00049551"/>
    </source>
</evidence>
<dbReference type="AlphaFoldDB" id="A0A9N9HCU3"/>
<comment type="catalytic activity">
    <reaction evidence="15">
        <text>a ubiquinone + NADH + 5 H(+)(in) = a ubiquinol + NAD(+) + 4 H(+)(out)</text>
        <dbReference type="Rhea" id="RHEA:29091"/>
        <dbReference type="Rhea" id="RHEA-COMP:9565"/>
        <dbReference type="Rhea" id="RHEA-COMP:9566"/>
        <dbReference type="ChEBI" id="CHEBI:15378"/>
        <dbReference type="ChEBI" id="CHEBI:16389"/>
        <dbReference type="ChEBI" id="CHEBI:17976"/>
        <dbReference type="ChEBI" id="CHEBI:57540"/>
        <dbReference type="ChEBI" id="CHEBI:57945"/>
        <dbReference type="EC" id="7.1.1.2"/>
    </reaction>
</comment>
<keyword evidence="10 16" id="KW-1133">Transmembrane helix</keyword>
<evidence type="ECO:0000256" key="7">
    <source>
        <dbReference type="ARBA" id="ARBA00022792"/>
    </source>
</evidence>
<evidence type="ECO:0000256" key="5">
    <source>
        <dbReference type="ARBA" id="ARBA00022660"/>
    </source>
</evidence>
<sequence length="367" mass="40544">GLPCQSPKVSEEALSQYDLALFHLVNHAFFKALLFLAAGVVIHALNDEQDMRAYGALVQLLPFTYTMLLIGSLSLMAIPFLTGFYSKELIIASAYGNYSVSGHVGYWLSVLAALFTALYSTRMLYLTFYNRPNGGKDRYLSVHESPVIMAIPLVILAILSIFFGYFGQDAFVGAGSNFYGNALFQHPNHVLLVDTHFSVPLLYNLLPVVLPSIGSVLLLALYTFYPRSLISLISSKLGRSAYACLNQAYRFNLLYALITNKVLALAFYCSKTLDRGVLELLGPYGLVSLLLKASQNMATLDTGFVPHYALYFVLALISFVILTFQVNEPEYLLILIVRHYSNSQGIPALTTEQHDALIGCTLGDLKI</sequence>
<keyword evidence="8" id="KW-1278">Translocase</keyword>
<dbReference type="GO" id="GO:0042773">
    <property type="term" value="P:ATP synthesis coupled electron transport"/>
    <property type="evidence" value="ECO:0007669"/>
    <property type="project" value="InterPro"/>
</dbReference>
<dbReference type="OrthoDB" id="2360560at2759"/>
<feature type="transmembrane region" description="Helical" evidence="16">
    <location>
        <begin position="57"/>
        <end position="84"/>
    </location>
</feature>
<evidence type="ECO:0000256" key="8">
    <source>
        <dbReference type="ARBA" id="ARBA00022967"/>
    </source>
</evidence>
<dbReference type="InterPro" id="IPR010934">
    <property type="entry name" value="NADH_DH_su5_C"/>
</dbReference>
<evidence type="ECO:0000256" key="9">
    <source>
        <dbReference type="ARBA" id="ARBA00022982"/>
    </source>
</evidence>
<evidence type="ECO:0000259" key="18">
    <source>
        <dbReference type="Pfam" id="PF06455"/>
    </source>
</evidence>
<feature type="transmembrane region" description="Helical" evidence="16">
    <location>
        <begin position="201"/>
        <end position="225"/>
    </location>
</feature>
<evidence type="ECO:0000256" key="11">
    <source>
        <dbReference type="ARBA" id="ARBA00023027"/>
    </source>
</evidence>
<dbReference type="InterPro" id="IPR001750">
    <property type="entry name" value="ND/Mrp_TM"/>
</dbReference>
<evidence type="ECO:0000313" key="19">
    <source>
        <dbReference type="EMBL" id="CAG8670546.1"/>
    </source>
</evidence>
<evidence type="ECO:0000256" key="16">
    <source>
        <dbReference type="SAM" id="Phobius"/>
    </source>
</evidence>
<evidence type="ECO:0000313" key="20">
    <source>
        <dbReference type="Proteomes" id="UP000789739"/>
    </source>
</evidence>
<keyword evidence="6 16" id="KW-0812">Transmembrane</keyword>
<keyword evidence="12" id="KW-0830">Ubiquinone</keyword>
<feature type="transmembrane region" description="Helical" evidence="16">
    <location>
        <begin position="308"/>
        <end position="326"/>
    </location>
</feature>
<comment type="subcellular location">
    <subcellularLocation>
        <location evidence="1">Mitochondrion inner membrane</location>
        <topology evidence="1">Multi-pass membrane protein</topology>
    </subcellularLocation>
</comment>
<evidence type="ECO:0000256" key="13">
    <source>
        <dbReference type="ARBA" id="ARBA00023128"/>
    </source>
</evidence>
<protein>
    <recommendedName>
        <fullName evidence="3">NADH-ubiquinone oxidoreductase chain 5</fullName>
        <ecNumber evidence="2">7.1.1.2</ecNumber>
    </recommendedName>
</protein>
<name>A0A9N9HCU3_9GLOM</name>
<dbReference type="EMBL" id="CAJVPI010004871">
    <property type="protein sequence ID" value="CAG8670546.1"/>
    <property type="molecule type" value="Genomic_DNA"/>
</dbReference>
<gene>
    <name evidence="19" type="ORF">PBRASI_LOCUS11279</name>
</gene>
<evidence type="ECO:0000256" key="1">
    <source>
        <dbReference type="ARBA" id="ARBA00004448"/>
    </source>
</evidence>
<feature type="non-terminal residue" evidence="19">
    <location>
        <position position="367"/>
    </location>
</feature>
<reference evidence="19" key="1">
    <citation type="submission" date="2021-06" db="EMBL/GenBank/DDBJ databases">
        <authorList>
            <person name="Kallberg Y."/>
            <person name="Tangrot J."/>
            <person name="Rosling A."/>
        </authorList>
    </citation>
    <scope>NUCLEOTIDE SEQUENCE</scope>
    <source>
        <strain evidence="19">BR232B</strain>
    </source>
</reference>
<keyword evidence="5" id="KW-0679">Respiratory chain</keyword>
<feature type="non-terminal residue" evidence="19">
    <location>
        <position position="1"/>
    </location>
</feature>
<dbReference type="GO" id="GO:0008137">
    <property type="term" value="F:NADH dehydrogenase (ubiquinone) activity"/>
    <property type="evidence" value="ECO:0007669"/>
    <property type="project" value="UniProtKB-EC"/>
</dbReference>
<keyword evidence="14 16" id="KW-0472">Membrane</keyword>
<feature type="transmembrane region" description="Helical" evidence="16">
    <location>
        <begin position="104"/>
        <end position="125"/>
    </location>
</feature>
<dbReference type="Proteomes" id="UP000789739">
    <property type="component" value="Unassembled WGS sequence"/>
</dbReference>
<dbReference type="InterPro" id="IPR003945">
    <property type="entry name" value="NU5C-like"/>
</dbReference>
<feature type="domain" description="NADH dehydrogenase subunit 5 C-terminal" evidence="18">
    <location>
        <begin position="196"/>
        <end position="322"/>
    </location>
</feature>
<evidence type="ECO:0000256" key="3">
    <source>
        <dbReference type="ARBA" id="ARBA00021096"/>
    </source>
</evidence>
<evidence type="ECO:0000256" key="2">
    <source>
        <dbReference type="ARBA" id="ARBA00012944"/>
    </source>
</evidence>
<keyword evidence="4" id="KW-0813">Transport</keyword>
<feature type="transmembrane region" description="Helical" evidence="16">
    <location>
        <begin position="146"/>
        <end position="166"/>
    </location>
</feature>
<evidence type="ECO:0000256" key="12">
    <source>
        <dbReference type="ARBA" id="ARBA00023075"/>
    </source>
</evidence>
<dbReference type="GO" id="GO:0015990">
    <property type="term" value="P:electron transport coupled proton transport"/>
    <property type="evidence" value="ECO:0007669"/>
    <property type="project" value="TreeGrafter"/>
</dbReference>
<dbReference type="PANTHER" id="PTHR42829:SF2">
    <property type="entry name" value="NADH-UBIQUINONE OXIDOREDUCTASE CHAIN 5"/>
    <property type="match status" value="1"/>
</dbReference>
<dbReference type="Pfam" id="PF06455">
    <property type="entry name" value="NADH5_C"/>
    <property type="match status" value="1"/>
</dbReference>
<dbReference type="PANTHER" id="PTHR42829">
    <property type="entry name" value="NADH-UBIQUINONE OXIDOREDUCTASE CHAIN 5"/>
    <property type="match status" value="1"/>
</dbReference>
<dbReference type="Pfam" id="PF00361">
    <property type="entry name" value="Proton_antipo_M"/>
    <property type="match status" value="1"/>
</dbReference>
<keyword evidence="20" id="KW-1185">Reference proteome</keyword>
<dbReference type="EC" id="7.1.1.2" evidence="2"/>
<evidence type="ECO:0000256" key="6">
    <source>
        <dbReference type="ARBA" id="ARBA00022692"/>
    </source>
</evidence>
<comment type="caution">
    <text evidence="19">The sequence shown here is derived from an EMBL/GenBank/DDBJ whole genome shotgun (WGS) entry which is preliminary data.</text>
</comment>
<dbReference type="GO" id="GO:0005743">
    <property type="term" value="C:mitochondrial inner membrane"/>
    <property type="evidence" value="ECO:0007669"/>
    <property type="project" value="UniProtKB-SubCell"/>
</dbReference>
<keyword evidence="13" id="KW-0496">Mitochondrion</keyword>
<keyword evidence="7" id="KW-0999">Mitochondrion inner membrane</keyword>
<keyword evidence="9" id="KW-0249">Electron transport</keyword>
<feature type="transmembrane region" description="Helical" evidence="16">
    <location>
        <begin position="20"/>
        <end position="45"/>
    </location>
</feature>
<accession>A0A9N9HCU3</accession>
<dbReference type="GO" id="GO:0003954">
    <property type="term" value="F:NADH dehydrogenase activity"/>
    <property type="evidence" value="ECO:0007669"/>
    <property type="project" value="TreeGrafter"/>
</dbReference>
<evidence type="ECO:0000259" key="17">
    <source>
        <dbReference type="Pfam" id="PF00361"/>
    </source>
</evidence>
<evidence type="ECO:0000256" key="10">
    <source>
        <dbReference type="ARBA" id="ARBA00022989"/>
    </source>
</evidence>
<keyword evidence="11" id="KW-0520">NAD</keyword>
<proteinExistence type="predicted"/>
<organism evidence="19 20">
    <name type="scientific">Paraglomus brasilianum</name>
    <dbReference type="NCBI Taxonomy" id="144538"/>
    <lineage>
        <taxon>Eukaryota</taxon>
        <taxon>Fungi</taxon>
        <taxon>Fungi incertae sedis</taxon>
        <taxon>Mucoromycota</taxon>
        <taxon>Glomeromycotina</taxon>
        <taxon>Glomeromycetes</taxon>
        <taxon>Paraglomerales</taxon>
        <taxon>Paraglomeraceae</taxon>
        <taxon>Paraglomus</taxon>
    </lineage>
</organism>
<evidence type="ECO:0000256" key="4">
    <source>
        <dbReference type="ARBA" id="ARBA00022448"/>
    </source>
</evidence>